<reference evidence="3" key="1">
    <citation type="submission" date="2020-03" db="EMBL/GenBank/DDBJ databases">
        <title>A transcriptome and proteome of the tick Rhipicephalus microplus shaped by the genetic composition of its hosts and developmental stage.</title>
        <authorList>
            <person name="Garcia G.R."/>
            <person name="Ribeiro J.M.C."/>
            <person name="Maruyama S.R."/>
            <person name="Gardinasse L.G."/>
            <person name="Nelson K."/>
            <person name="Ferreira B.R."/>
            <person name="Andrade T.G."/>
            <person name="Santos I.K.F.M."/>
        </authorList>
    </citation>
    <scope>NUCLEOTIDE SEQUENCE</scope>
    <source>
        <strain evidence="3">NSGR</strain>
        <tissue evidence="3">Salivary glands</tissue>
    </source>
</reference>
<dbReference type="VEuPathDB" id="VectorBase:LOC119177351"/>
<feature type="signal peptide" evidence="1">
    <location>
        <begin position="1"/>
        <end position="22"/>
    </location>
</feature>
<feature type="domain" description="THO complex subunit 2 N-terminal" evidence="2">
    <location>
        <begin position="57"/>
        <end position="272"/>
    </location>
</feature>
<keyword evidence="1" id="KW-0732">Signal</keyword>
<evidence type="ECO:0000313" key="3">
    <source>
        <dbReference type="EMBL" id="NIE48063.1"/>
    </source>
</evidence>
<dbReference type="AlphaFoldDB" id="A0A6G5ACT8"/>
<dbReference type="InterPro" id="IPR032302">
    <property type="entry name" value="THOC2_N"/>
</dbReference>
<protein>
    <submittedName>
        <fullName evidence="3">Putative secreted protein</fullName>
    </submittedName>
</protein>
<feature type="chain" id="PRO_5026159033" evidence="1">
    <location>
        <begin position="23"/>
        <end position="295"/>
    </location>
</feature>
<dbReference type="InterPro" id="IPR040007">
    <property type="entry name" value="Tho2"/>
</dbReference>
<dbReference type="PANTHER" id="PTHR21597">
    <property type="entry name" value="THO2 PROTEIN"/>
    <property type="match status" value="1"/>
</dbReference>
<accession>A0A6G5ACT8</accession>
<dbReference type="GO" id="GO:0006406">
    <property type="term" value="P:mRNA export from nucleus"/>
    <property type="evidence" value="ECO:0007669"/>
    <property type="project" value="InterPro"/>
</dbReference>
<dbReference type="Pfam" id="PF16134">
    <property type="entry name" value="THOC2_N"/>
    <property type="match status" value="1"/>
</dbReference>
<dbReference type="GO" id="GO:0003729">
    <property type="term" value="F:mRNA binding"/>
    <property type="evidence" value="ECO:0007669"/>
    <property type="project" value="TreeGrafter"/>
</dbReference>
<proteinExistence type="predicted"/>
<name>A0A6G5ACT8_RHIMP</name>
<dbReference type="GO" id="GO:0006397">
    <property type="term" value="P:mRNA processing"/>
    <property type="evidence" value="ECO:0007669"/>
    <property type="project" value="InterPro"/>
</dbReference>
<sequence length="295" mass="33128">MPALRWGTLFVLGVASRDLLHAGGPGLPTGYVPGGLPPPFLLKALLVRTCRHTLLATFSDLETLSTENRDQRDRFHWLLAGCAKVIPDALLKERIEIESLGDAGIVRNSRTTGTKFVKIKTRLFYKQNKYNLFREESEGYAKLATELSQEITSKISPDYMIEVMRSLIGCFNLDPNRVLDIVLEAFECRIHLEDFFVPLLTKYLCNPATISQVLGFKFTFYQGEAGEPTPLSLYRLAAVLIRNEVIALDDLYSLLLPDDAALAKQHKKEENAALQYAKRSAMVIMSSEKKTKKEG</sequence>
<dbReference type="PANTHER" id="PTHR21597:SF0">
    <property type="entry name" value="THO COMPLEX SUBUNIT 2"/>
    <property type="match status" value="1"/>
</dbReference>
<organism evidence="3">
    <name type="scientific">Rhipicephalus microplus</name>
    <name type="common">Cattle tick</name>
    <name type="synonym">Boophilus microplus</name>
    <dbReference type="NCBI Taxonomy" id="6941"/>
    <lineage>
        <taxon>Eukaryota</taxon>
        <taxon>Metazoa</taxon>
        <taxon>Ecdysozoa</taxon>
        <taxon>Arthropoda</taxon>
        <taxon>Chelicerata</taxon>
        <taxon>Arachnida</taxon>
        <taxon>Acari</taxon>
        <taxon>Parasitiformes</taxon>
        <taxon>Ixodida</taxon>
        <taxon>Ixodoidea</taxon>
        <taxon>Ixodidae</taxon>
        <taxon>Rhipicephalinae</taxon>
        <taxon>Rhipicephalus</taxon>
        <taxon>Boophilus</taxon>
    </lineage>
</organism>
<dbReference type="GO" id="GO:0000445">
    <property type="term" value="C:THO complex part of transcription export complex"/>
    <property type="evidence" value="ECO:0007669"/>
    <property type="project" value="TreeGrafter"/>
</dbReference>
<evidence type="ECO:0000256" key="1">
    <source>
        <dbReference type="SAM" id="SignalP"/>
    </source>
</evidence>
<evidence type="ECO:0000259" key="2">
    <source>
        <dbReference type="Pfam" id="PF16134"/>
    </source>
</evidence>
<dbReference type="EMBL" id="GIKN01005790">
    <property type="protein sequence ID" value="NIE48063.1"/>
    <property type="molecule type" value="Transcribed_RNA"/>
</dbReference>
<dbReference type="OrthoDB" id="29024at2759"/>